<keyword evidence="10" id="KW-0671">Queuosine biosynthesis</keyword>
<evidence type="ECO:0000256" key="10">
    <source>
        <dbReference type="HAMAP-Rule" id="MF_01633"/>
    </source>
</evidence>
<protein>
    <recommendedName>
        <fullName evidence="8 10">7-cyano-7-deazaguanine synthase</fullName>
        <ecNumber evidence="8 10">6.3.4.20</ecNumber>
    </recommendedName>
    <alternativeName>
        <fullName evidence="10">7-cyano-7-carbaguanine synthase</fullName>
    </alternativeName>
    <alternativeName>
        <fullName evidence="10">PreQ(0) synthase</fullName>
    </alternativeName>
    <alternativeName>
        <fullName evidence="10">Queuosine biosynthesis protein QueC</fullName>
    </alternativeName>
</protein>
<sequence length="234" mass="25370">MASALVVFSGGQDSTTCLYWAKSQYERVHAVTFCYNQRHAIEIDSARKIAAMAGVSHEVIDLGAIFKGLSPLTEHSLPVDHFAVEDYKEPALPSGVATTFVPGRNILFFTIAANRAYVHNVDSIVVGVAQQDYGGYPDCRQDFINKLEAALVSGLDRRLEIVTPLMNMTKKETVELAQSLPGCLDALAYSTTCYEGHFPPCGKCHSCVLRAKGFAEAGVNDPLLERAAVAISKV</sequence>
<keyword evidence="2 10" id="KW-0436">Ligase</keyword>
<dbReference type="PANTHER" id="PTHR42914">
    <property type="entry name" value="7-CYANO-7-DEAZAGUANINE SYNTHASE"/>
    <property type="match status" value="1"/>
</dbReference>
<dbReference type="Pfam" id="PF06508">
    <property type="entry name" value="QueC"/>
    <property type="match status" value="1"/>
</dbReference>
<dbReference type="GO" id="GO:0005524">
    <property type="term" value="F:ATP binding"/>
    <property type="evidence" value="ECO:0007669"/>
    <property type="project" value="UniProtKB-UniRule"/>
</dbReference>
<dbReference type="EC" id="6.3.4.20" evidence="8 10"/>
<reference evidence="11" key="1">
    <citation type="submission" date="2021-02" db="EMBL/GenBank/DDBJ databases">
        <title>Genome-Resolved Metagenomics of a Microbial Community Performing Photosynthetic Biological Nutrient Removal.</title>
        <authorList>
            <person name="Mcdaniel E.A."/>
        </authorList>
    </citation>
    <scope>NUCLEOTIDE SEQUENCE</scope>
    <source>
        <strain evidence="11">UWPOB_OBS1</strain>
    </source>
</reference>
<comment type="caution">
    <text evidence="11">The sequence shown here is derived from an EMBL/GenBank/DDBJ whole genome shotgun (WGS) entry which is preliminary data.</text>
</comment>
<dbReference type="EMBL" id="JAFLCK010000013">
    <property type="protein sequence ID" value="MBN8660776.1"/>
    <property type="molecule type" value="Genomic_DNA"/>
</dbReference>
<proteinExistence type="inferred from homology"/>
<evidence type="ECO:0000256" key="5">
    <source>
        <dbReference type="ARBA" id="ARBA00022833"/>
    </source>
</evidence>
<evidence type="ECO:0000313" key="12">
    <source>
        <dbReference type="Proteomes" id="UP000664277"/>
    </source>
</evidence>
<evidence type="ECO:0000256" key="4">
    <source>
        <dbReference type="ARBA" id="ARBA00022741"/>
    </source>
</evidence>
<dbReference type="GO" id="GO:0008616">
    <property type="term" value="P:tRNA queuosine(34) biosynthetic process"/>
    <property type="evidence" value="ECO:0007669"/>
    <property type="project" value="UniProtKB-UniRule"/>
</dbReference>
<keyword evidence="4 10" id="KW-0547">Nucleotide-binding</keyword>
<dbReference type="InterPro" id="IPR014729">
    <property type="entry name" value="Rossmann-like_a/b/a_fold"/>
</dbReference>
<keyword evidence="3 10" id="KW-0479">Metal-binding</keyword>
<dbReference type="Proteomes" id="UP000664277">
    <property type="component" value="Unassembled WGS sequence"/>
</dbReference>
<evidence type="ECO:0000256" key="7">
    <source>
        <dbReference type="ARBA" id="ARBA00037993"/>
    </source>
</evidence>
<dbReference type="GO" id="GO:0016879">
    <property type="term" value="F:ligase activity, forming carbon-nitrogen bonds"/>
    <property type="evidence" value="ECO:0007669"/>
    <property type="project" value="UniProtKB-UniRule"/>
</dbReference>
<dbReference type="GO" id="GO:0008270">
    <property type="term" value="F:zinc ion binding"/>
    <property type="evidence" value="ECO:0007669"/>
    <property type="project" value="UniProtKB-UniRule"/>
</dbReference>
<dbReference type="CDD" id="cd01995">
    <property type="entry name" value="QueC-like"/>
    <property type="match status" value="1"/>
</dbReference>
<accession>A0A8J7PCX3</accession>
<evidence type="ECO:0000256" key="8">
    <source>
        <dbReference type="ARBA" id="ARBA00039149"/>
    </source>
</evidence>
<feature type="binding site" evidence="10">
    <location>
        <begin position="8"/>
        <end position="18"/>
    </location>
    <ligand>
        <name>ATP</name>
        <dbReference type="ChEBI" id="CHEBI:30616"/>
    </ligand>
</feature>
<feature type="binding site" evidence="10">
    <location>
        <position position="201"/>
    </location>
    <ligand>
        <name>Zn(2+)</name>
        <dbReference type="ChEBI" id="CHEBI:29105"/>
    </ligand>
</feature>
<dbReference type="PIRSF" id="PIRSF006293">
    <property type="entry name" value="ExsB"/>
    <property type="match status" value="1"/>
</dbReference>
<dbReference type="UniPathway" id="UPA00391"/>
<evidence type="ECO:0000313" key="11">
    <source>
        <dbReference type="EMBL" id="MBN8660776.1"/>
    </source>
</evidence>
<dbReference type="PANTHER" id="PTHR42914:SF1">
    <property type="entry name" value="7-CYANO-7-DEAZAGUANINE SYNTHASE"/>
    <property type="match status" value="1"/>
</dbReference>
<feature type="binding site" evidence="10">
    <location>
        <position position="204"/>
    </location>
    <ligand>
        <name>Zn(2+)</name>
        <dbReference type="ChEBI" id="CHEBI:29105"/>
    </ligand>
</feature>
<evidence type="ECO:0000256" key="2">
    <source>
        <dbReference type="ARBA" id="ARBA00022598"/>
    </source>
</evidence>
<comment type="function">
    <text evidence="10">Catalyzes the ATP-dependent conversion of 7-carboxy-7-deazaguanine (CDG) to 7-cyano-7-deazaguanine (preQ(0)).</text>
</comment>
<name>A0A8J7PCX3_9BACT</name>
<comment type="catalytic activity">
    <reaction evidence="9 10">
        <text>7-carboxy-7-carbaguanine + NH4(+) + 2 ATP = 7-cyano-7-carbaguanine + 2 AMP + 2 diphosphate + 2 H(+)</text>
        <dbReference type="Rhea" id="RHEA:27982"/>
        <dbReference type="ChEBI" id="CHEBI:15378"/>
        <dbReference type="ChEBI" id="CHEBI:28938"/>
        <dbReference type="ChEBI" id="CHEBI:30616"/>
        <dbReference type="ChEBI" id="CHEBI:33019"/>
        <dbReference type="ChEBI" id="CHEBI:45075"/>
        <dbReference type="ChEBI" id="CHEBI:61036"/>
        <dbReference type="ChEBI" id="CHEBI:456215"/>
        <dbReference type="EC" id="6.3.4.20"/>
    </reaction>
</comment>
<evidence type="ECO:0000256" key="9">
    <source>
        <dbReference type="ARBA" id="ARBA00047890"/>
    </source>
</evidence>
<dbReference type="HAMAP" id="MF_01633">
    <property type="entry name" value="QueC"/>
    <property type="match status" value="1"/>
</dbReference>
<gene>
    <name evidence="10 11" type="primary">queC</name>
    <name evidence="11" type="ORF">J0M35_10455</name>
</gene>
<dbReference type="Gene3D" id="3.40.50.620">
    <property type="entry name" value="HUPs"/>
    <property type="match status" value="1"/>
</dbReference>
<evidence type="ECO:0000256" key="6">
    <source>
        <dbReference type="ARBA" id="ARBA00022840"/>
    </source>
</evidence>
<comment type="pathway">
    <text evidence="1 10">Purine metabolism; 7-cyano-7-deazaguanine biosynthesis.</text>
</comment>
<evidence type="ECO:0000256" key="1">
    <source>
        <dbReference type="ARBA" id="ARBA00005061"/>
    </source>
</evidence>
<dbReference type="SUPFAM" id="SSF52402">
    <property type="entry name" value="Adenine nucleotide alpha hydrolases-like"/>
    <property type="match status" value="1"/>
</dbReference>
<dbReference type="InterPro" id="IPR018317">
    <property type="entry name" value="QueC"/>
</dbReference>
<keyword evidence="6 10" id="KW-0067">ATP-binding</keyword>
<dbReference type="AlphaFoldDB" id="A0A8J7PCX3"/>
<keyword evidence="5 10" id="KW-0862">Zinc</keyword>
<comment type="similarity">
    <text evidence="7 10">Belongs to the QueC family.</text>
</comment>
<organism evidence="11 12">
    <name type="scientific">Candidatus Obscuribacter phosphatis</name>
    <dbReference type="NCBI Taxonomy" id="1906157"/>
    <lineage>
        <taxon>Bacteria</taxon>
        <taxon>Bacillati</taxon>
        <taxon>Candidatus Melainabacteria</taxon>
        <taxon>Candidatus Obscuribacterales</taxon>
        <taxon>Candidatus Obscuribacteraceae</taxon>
        <taxon>Candidatus Obscuribacter</taxon>
    </lineage>
</organism>
<dbReference type="NCBIfam" id="TIGR00364">
    <property type="entry name" value="7-cyano-7-deazaguanine synthase QueC"/>
    <property type="match status" value="1"/>
</dbReference>
<feature type="binding site" evidence="10">
    <location>
        <position position="193"/>
    </location>
    <ligand>
        <name>Zn(2+)</name>
        <dbReference type="ChEBI" id="CHEBI:29105"/>
    </ligand>
</feature>
<comment type="cofactor">
    <cofactor evidence="10">
        <name>Zn(2+)</name>
        <dbReference type="ChEBI" id="CHEBI:29105"/>
    </cofactor>
    <text evidence="10">Binds 1 zinc ion per subunit.</text>
</comment>
<feature type="binding site" evidence="10">
    <location>
        <position position="207"/>
    </location>
    <ligand>
        <name>Zn(2+)</name>
        <dbReference type="ChEBI" id="CHEBI:29105"/>
    </ligand>
</feature>
<evidence type="ECO:0000256" key="3">
    <source>
        <dbReference type="ARBA" id="ARBA00022723"/>
    </source>
</evidence>